<dbReference type="Gene3D" id="3.40.50.12780">
    <property type="entry name" value="N-terminal domain of ligase-like"/>
    <property type="match status" value="1"/>
</dbReference>
<protein>
    <recommendedName>
        <fullName evidence="4">Phenyloxazoline synthase MbtB</fullName>
    </recommendedName>
    <alternativeName>
        <fullName evidence="8">Mycobactin synthetase protein B</fullName>
    </alternativeName>
</protein>
<dbReference type="GO" id="GO:0008610">
    <property type="term" value="P:lipid biosynthetic process"/>
    <property type="evidence" value="ECO:0007669"/>
    <property type="project" value="UniProtKB-ARBA"/>
</dbReference>
<comment type="similarity">
    <text evidence="3">Belongs to the ATP-dependent AMP-binding enzyme family. MbtB subfamily.</text>
</comment>
<feature type="domain" description="Carrier" evidence="10">
    <location>
        <begin position="1031"/>
        <end position="1106"/>
    </location>
</feature>
<evidence type="ECO:0000256" key="7">
    <source>
        <dbReference type="ARBA" id="ARBA00022598"/>
    </source>
</evidence>
<dbReference type="Pfam" id="PF00501">
    <property type="entry name" value="AMP-binding"/>
    <property type="match status" value="1"/>
</dbReference>
<comment type="caution">
    <text evidence="11">The sequence shown here is derived from an EMBL/GenBank/DDBJ whole genome shotgun (WGS) entry which is preliminary data.</text>
</comment>
<dbReference type="AlphaFoldDB" id="A0A2V4N9Z0"/>
<evidence type="ECO:0000256" key="6">
    <source>
        <dbReference type="ARBA" id="ARBA00022553"/>
    </source>
</evidence>
<evidence type="ECO:0000256" key="9">
    <source>
        <dbReference type="SAM" id="MobiDB-lite"/>
    </source>
</evidence>
<dbReference type="GO" id="GO:0016874">
    <property type="term" value="F:ligase activity"/>
    <property type="evidence" value="ECO:0007669"/>
    <property type="project" value="UniProtKB-KW"/>
</dbReference>
<feature type="region of interest" description="Disordered" evidence="9">
    <location>
        <begin position="1012"/>
        <end position="1036"/>
    </location>
</feature>
<proteinExistence type="inferred from homology"/>
<dbReference type="GO" id="GO:0031177">
    <property type="term" value="F:phosphopantetheine binding"/>
    <property type="evidence" value="ECO:0007669"/>
    <property type="project" value="TreeGrafter"/>
</dbReference>
<dbReference type="CDD" id="cd19535">
    <property type="entry name" value="Cyc_NRPS"/>
    <property type="match status" value="1"/>
</dbReference>
<dbReference type="EMBL" id="PYBW01000109">
    <property type="protein sequence ID" value="PYC71889.1"/>
    <property type="molecule type" value="Genomic_DNA"/>
</dbReference>
<dbReference type="FunFam" id="3.40.50.12780:FF:000012">
    <property type="entry name" value="Non-ribosomal peptide synthetase"/>
    <property type="match status" value="1"/>
</dbReference>
<dbReference type="PROSITE" id="PS00455">
    <property type="entry name" value="AMP_BINDING"/>
    <property type="match status" value="1"/>
</dbReference>
<keyword evidence="5" id="KW-0596">Phosphopantetheine</keyword>
<dbReference type="Gene3D" id="3.30.300.30">
    <property type="match status" value="1"/>
</dbReference>
<dbReference type="InterPro" id="IPR044894">
    <property type="entry name" value="TubC_N_sf"/>
</dbReference>
<dbReference type="SUPFAM" id="SSF47336">
    <property type="entry name" value="ACP-like"/>
    <property type="match status" value="1"/>
</dbReference>
<reference evidence="11 12" key="1">
    <citation type="submission" date="2018-03" db="EMBL/GenBank/DDBJ databases">
        <title>Bioinformatic expansion and discovery of thiopeptide antibiotics.</title>
        <authorList>
            <person name="Schwalen C.J."/>
            <person name="Hudson G.A."/>
            <person name="Mitchell D.A."/>
        </authorList>
    </citation>
    <scope>NUCLEOTIDE SEQUENCE [LARGE SCALE GENOMIC DNA]</scope>
    <source>
        <strain evidence="11 12">ATCC 21389</strain>
    </source>
</reference>
<gene>
    <name evidence="11" type="ORF">C7C46_26435</name>
</gene>
<comment type="pathway">
    <text evidence="2">Siderophore biosynthesis; mycobactin biosynthesis.</text>
</comment>
<dbReference type="Gene3D" id="1.10.1200.10">
    <property type="entry name" value="ACP-like"/>
    <property type="match status" value="1"/>
</dbReference>
<dbReference type="SUPFAM" id="SSF52777">
    <property type="entry name" value="CoA-dependent acyltransferases"/>
    <property type="match status" value="2"/>
</dbReference>
<dbReference type="InterPro" id="IPR020845">
    <property type="entry name" value="AMP-binding_CS"/>
</dbReference>
<dbReference type="InterPro" id="IPR036736">
    <property type="entry name" value="ACP-like_sf"/>
</dbReference>
<dbReference type="OrthoDB" id="2472181at2"/>
<feature type="compositionally biased region" description="Low complexity" evidence="9">
    <location>
        <begin position="1012"/>
        <end position="1026"/>
    </location>
</feature>
<dbReference type="FunFam" id="3.30.559.30:FF:000006">
    <property type="entry name" value="Yersiniabactin polyketide/non-ribosomal peptide synthetase"/>
    <property type="match status" value="1"/>
</dbReference>
<dbReference type="InterPro" id="IPR045851">
    <property type="entry name" value="AMP-bd_C_sf"/>
</dbReference>
<dbReference type="InterPro" id="IPR001242">
    <property type="entry name" value="Condensation_dom"/>
</dbReference>
<dbReference type="PROSITE" id="PS50075">
    <property type="entry name" value="CARRIER"/>
    <property type="match status" value="1"/>
</dbReference>
<dbReference type="PRINTS" id="PR00154">
    <property type="entry name" value="AMPBINDING"/>
</dbReference>
<dbReference type="InterPro" id="IPR023213">
    <property type="entry name" value="CAT-like_dom_sf"/>
</dbReference>
<dbReference type="SUPFAM" id="SSF56801">
    <property type="entry name" value="Acetyl-CoA synthetase-like"/>
    <property type="match status" value="1"/>
</dbReference>
<organism evidence="11 12">
    <name type="scientific">Streptomyces tateyamensis</name>
    <dbReference type="NCBI Taxonomy" id="565073"/>
    <lineage>
        <taxon>Bacteria</taxon>
        <taxon>Bacillati</taxon>
        <taxon>Actinomycetota</taxon>
        <taxon>Actinomycetes</taxon>
        <taxon>Kitasatosporales</taxon>
        <taxon>Streptomycetaceae</taxon>
        <taxon>Streptomyces</taxon>
    </lineage>
</organism>
<dbReference type="GO" id="GO:0043041">
    <property type="term" value="P:amino acid activation for nonribosomal peptide biosynthetic process"/>
    <property type="evidence" value="ECO:0007669"/>
    <property type="project" value="TreeGrafter"/>
</dbReference>
<dbReference type="PANTHER" id="PTHR45527">
    <property type="entry name" value="NONRIBOSOMAL PEPTIDE SYNTHETASE"/>
    <property type="match status" value="1"/>
</dbReference>
<dbReference type="Pfam" id="PF00668">
    <property type="entry name" value="Condensation"/>
    <property type="match status" value="1"/>
</dbReference>
<dbReference type="InterPro" id="IPR009081">
    <property type="entry name" value="PP-bd_ACP"/>
</dbReference>
<dbReference type="Proteomes" id="UP000248039">
    <property type="component" value="Unassembled WGS sequence"/>
</dbReference>
<dbReference type="RefSeq" id="WP_110672440.1">
    <property type="nucleotide sequence ID" value="NZ_PYBW01000109.1"/>
</dbReference>
<evidence type="ECO:0000313" key="12">
    <source>
        <dbReference type="Proteomes" id="UP000248039"/>
    </source>
</evidence>
<dbReference type="InterPro" id="IPR020459">
    <property type="entry name" value="AMP-binding"/>
</dbReference>
<comment type="cofactor">
    <cofactor evidence="1">
        <name>pantetheine 4'-phosphate</name>
        <dbReference type="ChEBI" id="CHEBI:47942"/>
    </cofactor>
</comment>
<dbReference type="GO" id="GO:0005737">
    <property type="term" value="C:cytoplasm"/>
    <property type="evidence" value="ECO:0007669"/>
    <property type="project" value="TreeGrafter"/>
</dbReference>
<dbReference type="Pfam" id="PF18563">
    <property type="entry name" value="TubC_N"/>
    <property type="match status" value="1"/>
</dbReference>
<dbReference type="InterPro" id="IPR041464">
    <property type="entry name" value="TubC_N"/>
</dbReference>
<dbReference type="Pfam" id="PF13193">
    <property type="entry name" value="AMP-binding_C"/>
    <property type="match status" value="1"/>
</dbReference>
<dbReference type="FunFam" id="3.40.50.980:FF:000001">
    <property type="entry name" value="Non-ribosomal peptide synthetase"/>
    <property type="match status" value="1"/>
</dbReference>
<keyword evidence="6" id="KW-0597">Phosphoprotein</keyword>
<name>A0A2V4N9Z0_9ACTN</name>
<evidence type="ECO:0000259" key="10">
    <source>
        <dbReference type="PROSITE" id="PS50075"/>
    </source>
</evidence>
<evidence type="ECO:0000256" key="2">
    <source>
        <dbReference type="ARBA" id="ARBA00005102"/>
    </source>
</evidence>
<dbReference type="InterPro" id="IPR057737">
    <property type="entry name" value="Condensation_MtbB-like"/>
</dbReference>
<keyword evidence="12" id="KW-1185">Reference proteome</keyword>
<evidence type="ECO:0000256" key="1">
    <source>
        <dbReference type="ARBA" id="ARBA00001957"/>
    </source>
</evidence>
<dbReference type="NCBIfam" id="TIGR01733">
    <property type="entry name" value="AA-adenyl-dom"/>
    <property type="match status" value="1"/>
</dbReference>
<dbReference type="Pfam" id="PF00550">
    <property type="entry name" value="PP-binding"/>
    <property type="match status" value="1"/>
</dbReference>
<dbReference type="InterPro" id="IPR042099">
    <property type="entry name" value="ANL_N_sf"/>
</dbReference>
<evidence type="ECO:0000256" key="3">
    <source>
        <dbReference type="ARBA" id="ARBA00007380"/>
    </source>
</evidence>
<dbReference type="Gene3D" id="3.30.559.10">
    <property type="entry name" value="Chloramphenicol acetyltransferase-like domain"/>
    <property type="match status" value="1"/>
</dbReference>
<dbReference type="InterPro" id="IPR010071">
    <property type="entry name" value="AA_adenyl_dom"/>
</dbReference>
<evidence type="ECO:0000256" key="8">
    <source>
        <dbReference type="ARBA" id="ARBA00033440"/>
    </source>
</evidence>
<keyword evidence="7" id="KW-0436">Ligase</keyword>
<dbReference type="InterPro" id="IPR000873">
    <property type="entry name" value="AMP-dep_synth/lig_dom"/>
</dbReference>
<evidence type="ECO:0000313" key="11">
    <source>
        <dbReference type="EMBL" id="PYC71889.1"/>
    </source>
</evidence>
<sequence length="1113" mass="121425">MSAEILELVQDIEERGLALSVTGGDLRLQGLRDRMDPELVGRIKRLKSELISHLSAATPHESGSFPLTPLQHAYLLGRGGVFEISTASHVYHEIEGHWDLARLETALNAVVRKHDALRTRFTEDGRQLVEASVAPVLIERLDLRGQPAEEQLRIRAALREERSHRVLPADRAPLLAVEVTQLADRAMVLHVSHDGLVMDGISSFLFFRDWWRAYQGELATDTAELALEDYVAALAAAGNKAPAARSRTYWAGRLDQLAAHPDLPLAASPAAIERPRFVQRQVRLDAELWAAVKRRAAAAGLTPSGALLAAYGEVLSRWGAGRRFTVTTTVANRPPVHHRIAEAVGQFSDTLLVEIEVDRSRPFADRARALQRQLRTDLDHRHQSGIEVLRELGRRRGSAEARMPYTFNSAIGYTEEVDGSTFELFGPEVFSVSQTPQIWLNAFAMEQRQGLVVQLDGLDELFPDGLLDALARGYQTMLEQLAEEAAWSRTSFDLLPGEQVRRRREANDTAVELPELLLQEAFTARARSCPDNPALITSQLTLTYGELYRRAAHAAGWLRAQGVGRNELVGLVMRRGPEQVIGILATVLAGAAYLPVDAALPAERRRYMLADGQVRCVLANVADPDQDGRAVLLLDAAAPAPAGEPAELAPPAGATPDDLAYVLYTSGTTGAPKGVMVTHRNVANVVADCYTRFGITEADRFFAISAFNFDLSVWDVFGALTAGAALVLPDADRAVDPGHWLRMCELGRVTVWNSVPAIVGLLHDQALAEQCAPPALRLVMMSGDRLPPALPAALRRLVPGLEVVSLGGPTETTVWNILHPVEEWEDGSESIPYGRPNANNRAYVLDEDGQDAPDWVTGEICGAGTGLAKGYWRNEERTAEKFQQDERLGERLYRTGDLGRYLPSGEIQILGRSDFQIKVNGYRIEAGEVETRLAGLAAVRQAVVVRQEGSQGDRLVAHLVPAGADRPDVLVIRQELREALPEYMVPAAVVWHDELPLTRNGKVDRGELIRRAPAAEPEPAATAAAPEADDTPAGPTETELTGIWAQILHRSAVGPHDNLYALGGDSISAARILTAVRKRFGVGIPLGRLAALETVRLMAAHVDATLAAKEAQR</sequence>
<dbReference type="InterPro" id="IPR006162">
    <property type="entry name" value="Ppantetheine_attach_site"/>
</dbReference>
<dbReference type="Gene3D" id="1.10.10.1830">
    <property type="entry name" value="Non-ribosomal peptide synthase, adenylation domain"/>
    <property type="match status" value="1"/>
</dbReference>
<dbReference type="PROSITE" id="PS00012">
    <property type="entry name" value="PHOSPHOPANTETHEINE"/>
    <property type="match status" value="1"/>
</dbReference>
<evidence type="ECO:0000256" key="4">
    <source>
        <dbReference type="ARBA" id="ARBA00016743"/>
    </source>
</evidence>
<dbReference type="GO" id="GO:0044550">
    <property type="term" value="P:secondary metabolite biosynthetic process"/>
    <property type="evidence" value="ECO:0007669"/>
    <property type="project" value="TreeGrafter"/>
</dbReference>
<dbReference type="InterPro" id="IPR025110">
    <property type="entry name" value="AMP-bd_C"/>
</dbReference>
<evidence type="ECO:0000256" key="5">
    <source>
        <dbReference type="ARBA" id="ARBA00022450"/>
    </source>
</evidence>
<dbReference type="PANTHER" id="PTHR45527:SF10">
    <property type="entry name" value="PYOCHELIN SYNTHASE PCHF"/>
    <property type="match status" value="1"/>
</dbReference>
<dbReference type="Gene3D" id="3.30.559.30">
    <property type="entry name" value="Nonribosomal peptide synthetase, condensation domain"/>
    <property type="match status" value="1"/>
</dbReference>
<accession>A0A2V4N9Z0</accession>